<dbReference type="Proteomes" id="UP000217895">
    <property type="component" value="Chromosome"/>
</dbReference>
<evidence type="ECO:0000256" key="1">
    <source>
        <dbReference type="ARBA" id="ARBA00022553"/>
    </source>
</evidence>
<protein>
    <submittedName>
        <fullName evidence="4">Response regulator receiver protein</fullName>
    </submittedName>
</protein>
<dbReference type="SUPFAM" id="SSF52172">
    <property type="entry name" value="CheY-like"/>
    <property type="match status" value="1"/>
</dbReference>
<dbReference type="PROSITE" id="PS50110">
    <property type="entry name" value="RESPONSE_REGULATORY"/>
    <property type="match status" value="1"/>
</dbReference>
<dbReference type="EMBL" id="AP018203">
    <property type="protein sequence ID" value="BAY54956.1"/>
    <property type="molecule type" value="Genomic_DNA"/>
</dbReference>
<keyword evidence="5" id="KW-1185">Reference proteome</keyword>
<accession>A0A1Z4JDY1</accession>
<feature type="domain" description="Response regulatory" evidence="3">
    <location>
        <begin position="5"/>
        <end position="122"/>
    </location>
</feature>
<dbReference type="GO" id="GO:0000160">
    <property type="term" value="P:phosphorelay signal transduction system"/>
    <property type="evidence" value="ECO:0007669"/>
    <property type="project" value="InterPro"/>
</dbReference>
<name>A0A1Z4JDY1_LEPBY</name>
<dbReference type="CDD" id="cd17552">
    <property type="entry name" value="REC_RR468-like"/>
    <property type="match status" value="1"/>
</dbReference>
<dbReference type="PANTHER" id="PTHR44591:SF3">
    <property type="entry name" value="RESPONSE REGULATORY DOMAIN-CONTAINING PROTEIN"/>
    <property type="match status" value="1"/>
</dbReference>
<evidence type="ECO:0000313" key="5">
    <source>
        <dbReference type="Proteomes" id="UP000217895"/>
    </source>
</evidence>
<dbReference type="SMART" id="SM00448">
    <property type="entry name" value="REC"/>
    <property type="match status" value="1"/>
</dbReference>
<dbReference type="InterPro" id="IPR050595">
    <property type="entry name" value="Bact_response_regulator"/>
</dbReference>
<sequence length="135" mass="14879">MSSKHILLIDDEKYLSLVIQTCLVKLGGWSVSIAESGQDGLLKAETELPDAILLDIMMADLDGWKVLEHLRANPKTEKIPVILLTATSNPVVKSDSEQLQVAGILAKPFEPLQLVPQIATLLNWDYKPRLNISPP</sequence>
<evidence type="ECO:0000259" key="3">
    <source>
        <dbReference type="PROSITE" id="PS50110"/>
    </source>
</evidence>
<feature type="modified residue" description="4-aspartylphosphate" evidence="2">
    <location>
        <position position="55"/>
    </location>
</feature>
<dbReference type="InterPro" id="IPR001789">
    <property type="entry name" value="Sig_transdc_resp-reg_receiver"/>
</dbReference>
<proteinExistence type="predicted"/>
<organism evidence="4 5">
    <name type="scientific">Leptolyngbya boryana NIES-2135</name>
    <dbReference type="NCBI Taxonomy" id="1973484"/>
    <lineage>
        <taxon>Bacteria</taxon>
        <taxon>Bacillati</taxon>
        <taxon>Cyanobacteriota</taxon>
        <taxon>Cyanophyceae</taxon>
        <taxon>Leptolyngbyales</taxon>
        <taxon>Leptolyngbyaceae</taxon>
        <taxon>Leptolyngbya group</taxon>
        <taxon>Leptolyngbya</taxon>
    </lineage>
</organism>
<keyword evidence="1 2" id="KW-0597">Phosphoprotein</keyword>
<evidence type="ECO:0000256" key="2">
    <source>
        <dbReference type="PROSITE-ProRule" id="PRU00169"/>
    </source>
</evidence>
<dbReference type="AlphaFoldDB" id="A0A1Z4JDY1"/>
<dbReference type="Gene3D" id="3.40.50.2300">
    <property type="match status" value="1"/>
</dbReference>
<evidence type="ECO:0000313" key="4">
    <source>
        <dbReference type="EMBL" id="BAY54956.1"/>
    </source>
</evidence>
<dbReference type="Pfam" id="PF00072">
    <property type="entry name" value="Response_reg"/>
    <property type="match status" value="1"/>
</dbReference>
<reference evidence="4 5" key="1">
    <citation type="submission" date="2017-06" db="EMBL/GenBank/DDBJ databases">
        <title>Genome sequencing of cyanobaciteial culture collection at National Institute for Environmental Studies (NIES).</title>
        <authorList>
            <person name="Hirose Y."/>
            <person name="Shimura Y."/>
            <person name="Fujisawa T."/>
            <person name="Nakamura Y."/>
            <person name="Kawachi M."/>
        </authorList>
    </citation>
    <scope>NUCLEOTIDE SEQUENCE [LARGE SCALE GENOMIC DNA]</scope>
    <source>
        <strain evidence="4 5">NIES-2135</strain>
    </source>
</reference>
<dbReference type="PANTHER" id="PTHR44591">
    <property type="entry name" value="STRESS RESPONSE REGULATOR PROTEIN 1"/>
    <property type="match status" value="1"/>
</dbReference>
<gene>
    <name evidence="4" type="ORF">NIES2135_17760</name>
</gene>
<dbReference type="InterPro" id="IPR011006">
    <property type="entry name" value="CheY-like_superfamily"/>
</dbReference>